<gene>
    <name evidence="2" type="ORF">SAMN04488082_11142</name>
</gene>
<evidence type="ECO:0008006" key="4">
    <source>
        <dbReference type="Google" id="ProtNLM"/>
    </source>
</evidence>
<feature type="region of interest" description="Disordered" evidence="1">
    <location>
        <begin position="121"/>
        <end position="150"/>
    </location>
</feature>
<protein>
    <recommendedName>
        <fullName evidence="4">Sel1 repeat-containing protein</fullName>
    </recommendedName>
</protein>
<sequence>MTILRNILLLLLILTFPVGAFAEKNGLQQVGVQIPPAKSLAKACTGTSGGQFSCGMLLVLGGILDKEHGLTTLEYAARNGDKTAIAALYSVYARGSDGVPKDMERAEYWAKLGGITVPCHQTREGHETGQNLENQEEEMTTTEPTSTPCDHNDVQLNTLERNAVTGDKTAGDLLFDLYLKGRYTPCPEVKAALVKRGLLTEVTAGED</sequence>
<dbReference type="AlphaFoldDB" id="A0A1I3VWW9"/>
<reference evidence="3" key="1">
    <citation type="submission" date="2016-10" db="EMBL/GenBank/DDBJ databases">
        <authorList>
            <person name="Varghese N."/>
            <person name="Submissions S."/>
        </authorList>
    </citation>
    <scope>NUCLEOTIDE SEQUENCE [LARGE SCALE GENOMIC DNA]</scope>
    <source>
        <strain evidence="3">DSM 5918</strain>
    </source>
</reference>
<evidence type="ECO:0000313" key="3">
    <source>
        <dbReference type="Proteomes" id="UP000198635"/>
    </source>
</evidence>
<dbReference type="Gene3D" id="1.25.40.10">
    <property type="entry name" value="Tetratricopeptide repeat domain"/>
    <property type="match status" value="1"/>
</dbReference>
<proteinExistence type="predicted"/>
<name>A0A1I3VWW9_9BACT</name>
<dbReference type="STRING" id="52560.SAMN04488082_11142"/>
<dbReference type="EMBL" id="FORX01000011">
    <property type="protein sequence ID" value="SFJ98631.1"/>
    <property type="molecule type" value="Genomic_DNA"/>
</dbReference>
<accession>A0A1I3VWW9</accession>
<dbReference type="Proteomes" id="UP000198635">
    <property type="component" value="Unassembled WGS sequence"/>
</dbReference>
<evidence type="ECO:0000256" key="1">
    <source>
        <dbReference type="SAM" id="MobiDB-lite"/>
    </source>
</evidence>
<evidence type="ECO:0000313" key="2">
    <source>
        <dbReference type="EMBL" id="SFJ98631.1"/>
    </source>
</evidence>
<organism evidence="2 3">
    <name type="scientific">Desulfomicrobium apsheronum</name>
    <dbReference type="NCBI Taxonomy" id="52560"/>
    <lineage>
        <taxon>Bacteria</taxon>
        <taxon>Pseudomonadati</taxon>
        <taxon>Thermodesulfobacteriota</taxon>
        <taxon>Desulfovibrionia</taxon>
        <taxon>Desulfovibrionales</taxon>
        <taxon>Desulfomicrobiaceae</taxon>
        <taxon>Desulfomicrobium</taxon>
    </lineage>
</organism>
<keyword evidence="3" id="KW-1185">Reference proteome</keyword>
<dbReference type="RefSeq" id="WP_092375549.1">
    <property type="nucleotide sequence ID" value="NZ_FORX01000011.1"/>
</dbReference>
<dbReference type="InterPro" id="IPR011990">
    <property type="entry name" value="TPR-like_helical_dom_sf"/>
</dbReference>